<feature type="compositionally biased region" description="Basic and acidic residues" evidence="7">
    <location>
        <begin position="10"/>
        <end position="33"/>
    </location>
</feature>
<evidence type="ECO:0000256" key="4">
    <source>
        <dbReference type="ARBA" id="ARBA00023110"/>
    </source>
</evidence>
<dbReference type="PROSITE" id="PS50198">
    <property type="entry name" value="PPIC_PPIASE_2"/>
    <property type="match status" value="1"/>
</dbReference>
<evidence type="ECO:0000256" key="8">
    <source>
        <dbReference type="SAM" id="Phobius"/>
    </source>
</evidence>
<gene>
    <name evidence="10" type="ORF">KCTCHS21_24960</name>
</gene>
<proteinExistence type="predicted"/>
<dbReference type="InterPro" id="IPR050245">
    <property type="entry name" value="PrsA_foldase"/>
</dbReference>
<keyword evidence="3" id="KW-0732">Signal</keyword>
<dbReference type="Pfam" id="PF13145">
    <property type="entry name" value="Rotamase_2"/>
    <property type="match status" value="1"/>
</dbReference>
<accession>A0A3T1D4S2</accession>
<dbReference type="PROSITE" id="PS01096">
    <property type="entry name" value="PPIC_PPIASE_1"/>
    <property type="match status" value="1"/>
</dbReference>
<dbReference type="InterPro" id="IPR023058">
    <property type="entry name" value="PPIase_PpiC_CS"/>
</dbReference>
<comment type="catalytic activity">
    <reaction evidence="1">
        <text>[protein]-peptidylproline (omega=180) = [protein]-peptidylproline (omega=0)</text>
        <dbReference type="Rhea" id="RHEA:16237"/>
        <dbReference type="Rhea" id="RHEA-COMP:10747"/>
        <dbReference type="Rhea" id="RHEA-COMP:10748"/>
        <dbReference type="ChEBI" id="CHEBI:83833"/>
        <dbReference type="ChEBI" id="CHEBI:83834"/>
        <dbReference type="EC" id="5.2.1.8"/>
    </reaction>
</comment>
<keyword evidence="11" id="KW-1185">Reference proteome</keyword>
<evidence type="ECO:0000256" key="6">
    <source>
        <dbReference type="PROSITE-ProRule" id="PRU00278"/>
    </source>
</evidence>
<dbReference type="PANTHER" id="PTHR47245:SF1">
    <property type="entry name" value="FOLDASE PROTEIN PRSA"/>
    <property type="match status" value="1"/>
</dbReference>
<keyword evidence="8" id="KW-0472">Membrane</keyword>
<dbReference type="PANTHER" id="PTHR47245">
    <property type="entry name" value="PEPTIDYLPROLYL ISOMERASE"/>
    <property type="match status" value="1"/>
</dbReference>
<organism evidence="10 11">
    <name type="scientific">Cohnella abietis</name>
    <dbReference type="NCBI Taxonomy" id="2507935"/>
    <lineage>
        <taxon>Bacteria</taxon>
        <taxon>Bacillati</taxon>
        <taxon>Bacillota</taxon>
        <taxon>Bacilli</taxon>
        <taxon>Bacillales</taxon>
        <taxon>Paenibacillaceae</taxon>
        <taxon>Cohnella</taxon>
    </lineage>
</organism>
<dbReference type="KEGG" id="cohn:KCTCHS21_24960"/>
<evidence type="ECO:0000256" key="7">
    <source>
        <dbReference type="SAM" id="MobiDB-lite"/>
    </source>
</evidence>
<dbReference type="EMBL" id="AP019400">
    <property type="protein sequence ID" value="BBI33097.1"/>
    <property type="molecule type" value="Genomic_DNA"/>
</dbReference>
<evidence type="ECO:0000313" key="10">
    <source>
        <dbReference type="EMBL" id="BBI33097.1"/>
    </source>
</evidence>
<dbReference type="Gene3D" id="1.10.4030.10">
    <property type="entry name" value="Porin chaperone SurA, peptide-binding domain"/>
    <property type="match status" value="1"/>
</dbReference>
<dbReference type="SUPFAM" id="SSF54534">
    <property type="entry name" value="FKBP-like"/>
    <property type="match status" value="1"/>
</dbReference>
<dbReference type="Gene3D" id="3.10.50.40">
    <property type="match status" value="1"/>
</dbReference>
<sequence>MTERNEDELKDNKVSNEENERELGDDEQNHISAEETNDLADAEADSVNAAGPTNPEALIAPVPVAPVKKSSGVIVPWVVAAIAVAALVFVLVRSPSNDLNKTIGKMDGATFTKVDLFEAMTKQMGEGQQESLLDSIMTNELIDLEAKKEGIVIADADIKAEIEEIKKQNNIPSDDDLSAALQQSGRTLEDFKEQIGRQLKFSKIFEKQNAVTDGDLKAYYEKNKENFATTPKQVQASHILLATKEEAEAVLKELKAGKDFATLAKEKSIDPGSKDQGGALGPYFTRGEMNQGFEEGAFSLAKGETSEVVEAESGFHIIKVTDIKEAVVPPYEEVKDKVKQAYYDEKLQNDGMTWMEKAKKDRNYKNLLAKKPEPTPSPAAAK</sequence>
<dbReference type="InterPro" id="IPR000297">
    <property type="entry name" value="PPIase_PpiC"/>
</dbReference>
<evidence type="ECO:0000256" key="2">
    <source>
        <dbReference type="ARBA" id="ARBA00013194"/>
    </source>
</evidence>
<evidence type="ECO:0000259" key="9">
    <source>
        <dbReference type="PROSITE" id="PS50198"/>
    </source>
</evidence>
<feature type="domain" description="PpiC" evidence="9">
    <location>
        <begin position="231"/>
        <end position="322"/>
    </location>
</feature>
<evidence type="ECO:0000256" key="1">
    <source>
        <dbReference type="ARBA" id="ARBA00000971"/>
    </source>
</evidence>
<dbReference type="RefSeq" id="WP_162309319.1">
    <property type="nucleotide sequence ID" value="NZ_AP019400.1"/>
</dbReference>
<evidence type="ECO:0000256" key="5">
    <source>
        <dbReference type="ARBA" id="ARBA00023235"/>
    </source>
</evidence>
<evidence type="ECO:0000313" key="11">
    <source>
        <dbReference type="Proteomes" id="UP000289856"/>
    </source>
</evidence>
<dbReference type="SUPFAM" id="SSF109998">
    <property type="entry name" value="Triger factor/SurA peptide-binding domain-like"/>
    <property type="match status" value="1"/>
</dbReference>
<dbReference type="GO" id="GO:0003755">
    <property type="term" value="F:peptidyl-prolyl cis-trans isomerase activity"/>
    <property type="evidence" value="ECO:0007669"/>
    <property type="project" value="UniProtKB-KW"/>
</dbReference>
<dbReference type="InterPro" id="IPR027304">
    <property type="entry name" value="Trigger_fact/SurA_dom_sf"/>
</dbReference>
<keyword evidence="4 6" id="KW-0697">Rotamase</keyword>
<feature type="region of interest" description="Disordered" evidence="7">
    <location>
        <begin position="363"/>
        <end position="382"/>
    </location>
</feature>
<reference evidence="10 11" key="1">
    <citation type="submission" date="2019-01" db="EMBL/GenBank/DDBJ databases">
        <title>Complete genome sequence of Cohnella hallensis HS21 isolated from Korean fir (Abies koreana) rhizospheric soil.</title>
        <authorList>
            <person name="Jiang L."/>
            <person name="Kang S.W."/>
            <person name="Kim S."/>
            <person name="Jung J."/>
            <person name="Kim C.Y."/>
            <person name="Kim D.H."/>
            <person name="Kim S.W."/>
            <person name="Lee J."/>
        </authorList>
    </citation>
    <scope>NUCLEOTIDE SEQUENCE [LARGE SCALE GENOMIC DNA]</scope>
    <source>
        <strain evidence="10 11">HS21</strain>
    </source>
</reference>
<dbReference type="InterPro" id="IPR046357">
    <property type="entry name" value="PPIase_dom_sf"/>
</dbReference>
<protein>
    <recommendedName>
        <fullName evidence="2">peptidylprolyl isomerase</fullName>
        <ecNumber evidence="2">5.2.1.8</ecNumber>
    </recommendedName>
</protein>
<feature type="transmembrane region" description="Helical" evidence="8">
    <location>
        <begin position="74"/>
        <end position="92"/>
    </location>
</feature>
<dbReference type="EC" id="5.2.1.8" evidence="2"/>
<keyword evidence="5 6" id="KW-0413">Isomerase</keyword>
<name>A0A3T1D4S2_9BACL</name>
<keyword evidence="8" id="KW-1133">Transmembrane helix</keyword>
<feature type="region of interest" description="Disordered" evidence="7">
    <location>
        <begin position="1"/>
        <end position="52"/>
    </location>
</feature>
<dbReference type="Pfam" id="PF13624">
    <property type="entry name" value="SurA_N_3"/>
    <property type="match status" value="1"/>
</dbReference>
<dbReference type="Proteomes" id="UP000289856">
    <property type="component" value="Chromosome"/>
</dbReference>
<evidence type="ECO:0000256" key="3">
    <source>
        <dbReference type="ARBA" id="ARBA00022729"/>
    </source>
</evidence>
<dbReference type="AlphaFoldDB" id="A0A3T1D4S2"/>
<keyword evidence="8" id="KW-0812">Transmembrane</keyword>
<feature type="compositionally biased region" description="Acidic residues" evidence="7">
    <location>
        <begin position="35"/>
        <end position="44"/>
    </location>
</feature>